<evidence type="ECO:0000313" key="10">
    <source>
        <dbReference type="Proteomes" id="UP000092461"/>
    </source>
</evidence>
<protein>
    <recommendedName>
        <fullName evidence="7">Low molecular weight phosphotyrosine protein phosphatase</fullName>
        <shortName evidence="7">LMW-PTP</shortName>
        <shortName evidence="7">LMW-PTPase</shortName>
        <ecNumber evidence="7">3.1.3.2</ecNumber>
        <ecNumber evidence="7">3.1.3.48</ecNumber>
    </recommendedName>
    <alternativeName>
        <fullName evidence="7">Low molecular weight cytosolic acid phosphatase</fullName>
    </alternativeName>
</protein>
<evidence type="ECO:0000256" key="7">
    <source>
        <dbReference type="RuleBase" id="RU368115"/>
    </source>
</evidence>
<evidence type="ECO:0000256" key="6">
    <source>
        <dbReference type="PIRSR" id="PIRSR617867-1"/>
    </source>
</evidence>
<dbReference type="EC" id="3.1.3.2" evidence="7"/>
<feature type="active site" description="Proton donor" evidence="6">
    <location>
        <position position="127"/>
    </location>
</feature>
<dbReference type="GO" id="GO:0005737">
    <property type="term" value="C:cytoplasm"/>
    <property type="evidence" value="ECO:0007669"/>
    <property type="project" value="UniProtKB-SubCell"/>
</dbReference>
<evidence type="ECO:0000259" key="8">
    <source>
        <dbReference type="SMART" id="SM00226"/>
    </source>
</evidence>
<dbReference type="PRINTS" id="PR00720">
    <property type="entry name" value="MAMMALPTPASE"/>
</dbReference>
<dbReference type="GO" id="GO:0004726">
    <property type="term" value="F:non-membrane spanning protein tyrosine phosphatase activity"/>
    <property type="evidence" value="ECO:0007669"/>
    <property type="project" value="InterPro"/>
</dbReference>
<proteinExistence type="inferred from homology"/>
<keyword evidence="10" id="KW-1185">Reference proteome</keyword>
<name>A0A1B0CHS7_LUTLO</name>
<sequence>MCATTERKLRILFVCIGNSCRSPMAEAVMKNLLPGASTWEMDSAAIASWNVGLPPEERCLRILQEHGLDSNHIARQVTKADFYRFDFIFGMDPRNVEDLQRIAPADATAKIELLGRYDSERDNVILDPYFETGDHGFRRCFEQISRSCVGFLRIHGATRLCHAAAAAD</sequence>
<feature type="domain" description="Phosphotyrosine protein phosphatase I" evidence="8">
    <location>
        <begin position="9"/>
        <end position="154"/>
    </location>
</feature>
<dbReference type="FunFam" id="3.40.50.2300:FF:000105">
    <property type="entry name" value="Low molecular weight phosphotyrosine protein"/>
    <property type="match status" value="1"/>
</dbReference>
<feature type="active site" evidence="6">
    <location>
        <position position="21"/>
    </location>
</feature>
<dbReference type="PRINTS" id="PR00719">
    <property type="entry name" value="LMWPTPASE"/>
</dbReference>
<dbReference type="Proteomes" id="UP000092461">
    <property type="component" value="Unassembled WGS sequence"/>
</dbReference>
<dbReference type="VEuPathDB" id="VectorBase:LLOJ003989"/>
<comment type="catalytic activity">
    <reaction evidence="7">
        <text>a phosphate monoester + H2O = an alcohol + phosphate</text>
        <dbReference type="Rhea" id="RHEA:15017"/>
        <dbReference type="ChEBI" id="CHEBI:15377"/>
        <dbReference type="ChEBI" id="CHEBI:30879"/>
        <dbReference type="ChEBI" id="CHEBI:43474"/>
        <dbReference type="ChEBI" id="CHEBI:67140"/>
        <dbReference type="EC" id="3.1.3.2"/>
    </reaction>
</comment>
<dbReference type="GO" id="GO:0003993">
    <property type="term" value="F:acid phosphatase activity"/>
    <property type="evidence" value="ECO:0007669"/>
    <property type="project" value="UniProtKB-UniRule"/>
</dbReference>
<comment type="similarity">
    <text evidence="2 7">Belongs to the low molecular weight phosphotyrosine protein phosphatase family.</text>
</comment>
<evidence type="ECO:0000256" key="5">
    <source>
        <dbReference type="ARBA" id="ARBA00022912"/>
    </source>
</evidence>
<dbReference type="PANTHER" id="PTHR11717:SF29">
    <property type="entry name" value="ACID PHOSPHATASE"/>
    <property type="match status" value="1"/>
</dbReference>
<keyword evidence="5 7" id="KW-0904">Protein phosphatase</keyword>
<evidence type="ECO:0000256" key="3">
    <source>
        <dbReference type="ARBA" id="ARBA00022490"/>
    </source>
</evidence>
<reference evidence="9" key="1">
    <citation type="submission" date="2020-05" db="UniProtKB">
        <authorList>
            <consortium name="EnsemblMetazoa"/>
        </authorList>
    </citation>
    <scope>IDENTIFICATION</scope>
    <source>
        <strain evidence="9">Jacobina</strain>
    </source>
</reference>
<dbReference type="InterPro" id="IPR023485">
    <property type="entry name" value="Ptyr_pPase"/>
</dbReference>
<dbReference type="CDD" id="cd16343">
    <property type="entry name" value="LMWPTP"/>
    <property type="match status" value="1"/>
</dbReference>
<dbReference type="InterPro" id="IPR017867">
    <property type="entry name" value="Tyr_phospatase_low_mol_wt"/>
</dbReference>
<dbReference type="InterPro" id="IPR036196">
    <property type="entry name" value="Ptyr_pPase_sf"/>
</dbReference>
<dbReference type="Gene3D" id="3.40.50.2300">
    <property type="match status" value="1"/>
</dbReference>
<evidence type="ECO:0000256" key="2">
    <source>
        <dbReference type="ARBA" id="ARBA00011063"/>
    </source>
</evidence>
<dbReference type="InterPro" id="IPR002115">
    <property type="entry name" value="Tyr_Pase_low_mol_wt_mml"/>
</dbReference>
<dbReference type="EnsemblMetazoa" id="LLOJ003989-RA">
    <property type="protein sequence ID" value="LLOJ003989-PA"/>
    <property type="gene ID" value="LLOJ003989"/>
</dbReference>
<dbReference type="InterPro" id="IPR050438">
    <property type="entry name" value="LMW_PTPase"/>
</dbReference>
<organism evidence="9 10">
    <name type="scientific">Lutzomyia longipalpis</name>
    <name type="common">Sand fly</name>
    <dbReference type="NCBI Taxonomy" id="7200"/>
    <lineage>
        <taxon>Eukaryota</taxon>
        <taxon>Metazoa</taxon>
        <taxon>Ecdysozoa</taxon>
        <taxon>Arthropoda</taxon>
        <taxon>Hexapoda</taxon>
        <taxon>Insecta</taxon>
        <taxon>Pterygota</taxon>
        <taxon>Neoptera</taxon>
        <taxon>Endopterygota</taxon>
        <taxon>Diptera</taxon>
        <taxon>Nematocera</taxon>
        <taxon>Psychodoidea</taxon>
        <taxon>Psychodidae</taxon>
        <taxon>Lutzomyia</taxon>
        <taxon>Lutzomyia</taxon>
    </lineage>
</organism>
<dbReference type="Pfam" id="PF01451">
    <property type="entry name" value="LMWPc"/>
    <property type="match status" value="1"/>
</dbReference>
<dbReference type="EC" id="3.1.3.48" evidence="7"/>
<comment type="subcellular location">
    <subcellularLocation>
        <location evidence="1 7">Cytoplasm</location>
    </subcellularLocation>
</comment>
<evidence type="ECO:0000256" key="1">
    <source>
        <dbReference type="ARBA" id="ARBA00004496"/>
    </source>
</evidence>
<evidence type="ECO:0000313" key="9">
    <source>
        <dbReference type="EnsemblMetazoa" id="LLOJ003989-PA"/>
    </source>
</evidence>
<evidence type="ECO:0000256" key="4">
    <source>
        <dbReference type="ARBA" id="ARBA00022801"/>
    </source>
</evidence>
<dbReference type="SMART" id="SM00226">
    <property type="entry name" value="LMWPc"/>
    <property type="match status" value="1"/>
</dbReference>
<accession>A0A1B0CHS7</accession>
<feature type="active site" description="Nucleophile" evidence="6">
    <location>
        <position position="15"/>
    </location>
</feature>
<dbReference type="EMBL" id="AJWK01012638">
    <property type="status" value="NOT_ANNOTATED_CDS"/>
    <property type="molecule type" value="Genomic_DNA"/>
</dbReference>
<keyword evidence="4 7" id="KW-0378">Hydrolase</keyword>
<dbReference type="SUPFAM" id="SSF52788">
    <property type="entry name" value="Phosphotyrosine protein phosphatases I"/>
    <property type="match status" value="1"/>
</dbReference>
<keyword evidence="3 7" id="KW-0963">Cytoplasm</keyword>
<dbReference type="AlphaFoldDB" id="A0A1B0CHS7"/>
<dbReference type="PANTHER" id="PTHR11717">
    <property type="entry name" value="LOW MOLECULAR WEIGHT PROTEIN TYROSINE PHOSPHATASE"/>
    <property type="match status" value="1"/>
</dbReference>
<comment type="function">
    <text evidence="7">Acts on tyrosine phosphorylated proteins, low-MW aryl phosphates and natural and synthetic acyl phosphates.</text>
</comment>
<comment type="catalytic activity">
    <reaction evidence="7">
        <text>O-phospho-L-tyrosyl-[protein] + H2O = L-tyrosyl-[protein] + phosphate</text>
        <dbReference type="Rhea" id="RHEA:10684"/>
        <dbReference type="Rhea" id="RHEA-COMP:10136"/>
        <dbReference type="Rhea" id="RHEA-COMP:20101"/>
        <dbReference type="ChEBI" id="CHEBI:15377"/>
        <dbReference type="ChEBI" id="CHEBI:43474"/>
        <dbReference type="ChEBI" id="CHEBI:46858"/>
        <dbReference type="ChEBI" id="CHEBI:61978"/>
        <dbReference type="EC" id="3.1.3.48"/>
    </reaction>
</comment>
<dbReference type="VEuPathDB" id="VectorBase:LLONM1_003713"/>